<dbReference type="EMBL" id="MG825383">
    <property type="protein sequence ID" value="AWF75658.1"/>
    <property type="molecule type" value="Genomic_DNA"/>
</dbReference>
<protein>
    <recommendedName>
        <fullName evidence="2">IsaB</fullName>
    </recommendedName>
</protein>
<sequence>MNTYSDKIHNLIDIAKLAVAMREHSYFFALRRGIDVNFCADLNGSGTQGIFIRKKSFNAYEPSFIEVIFEPTHKNDDSFLYEEDLTTDQRKDYEPSINRGKHRFVAQRAKLNLDWDSNEIQQWRLDIERLSKPHNTLNDWLENDSEIMIIHLCGGYRFREPVILSQRDIKQYVASGLTLEDLKNRLKCSICGERNAKIKVF</sequence>
<accession>A0A2S1JBC5</accession>
<geneLocation type="plasmid" evidence="1">
    <name>p1079-IncFIB-N</name>
</geneLocation>
<proteinExistence type="predicted"/>
<evidence type="ECO:0008006" key="2">
    <source>
        <dbReference type="Google" id="ProtNLM"/>
    </source>
</evidence>
<dbReference type="AlphaFoldDB" id="A0A2S1JBC5"/>
<keyword evidence="1" id="KW-0614">Plasmid</keyword>
<gene>
    <name evidence="1" type="ORF">FOBECEAA_00097</name>
</gene>
<name>A0A2S1JBC5_ECOLX</name>
<reference evidence="1" key="1">
    <citation type="submission" date="2018-01" db="EMBL/GenBank/DDBJ databases">
        <title>Prevalence of blaNDM and mcr-1 in Escherichia coli from food in China.</title>
        <authorList>
            <person name="Liu X."/>
            <person name="Li R."/>
            <person name="Chen S."/>
        </authorList>
    </citation>
    <scope>NUCLEOTIDE SEQUENCE</scope>
    <source>
        <strain evidence="1">1079</strain>
        <plasmid evidence="1">p1079-IncFIB-N</plasmid>
    </source>
</reference>
<evidence type="ECO:0000313" key="1">
    <source>
        <dbReference type="EMBL" id="AWF75658.1"/>
    </source>
</evidence>
<organism evidence="1">
    <name type="scientific">Escherichia coli</name>
    <dbReference type="NCBI Taxonomy" id="562"/>
    <lineage>
        <taxon>Bacteria</taxon>
        <taxon>Pseudomonadati</taxon>
        <taxon>Pseudomonadota</taxon>
        <taxon>Gammaproteobacteria</taxon>
        <taxon>Enterobacterales</taxon>
        <taxon>Enterobacteriaceae</taxon>
        <taxon>Escherichia</taxon>
    </lineage>
</organism>
<dbReference type="RefSeq" id="WP_001615655.1">
    <property type="nucleotide sequence ID" value="NZ_AP027749.1"/>
</dbReference>